<dbReference type="GO" id="GO:0008270">
    <property type="term" value="F:zinc ion binding"/>
    <property type="evidence" value="ECO:0007669"/>
    <property type="project" value="UniProtKB-KW"/>
</dbReference>
<feature type="region of interest" description="Disordered" evidence="5">
    <location>
        <begin position="108"/>
        <end position="127"/>
    </location>
</feature>
<evidence type="ECO:0000256" key="3">
    <source>
        <dbReference type="ARBA" id="ARBA00022833"/>
    </source>
</evidence>
<accession>E5A7L3</accession>
<reference evidence="8" key="1">
    <citation type="journal article" date="2011" name="Nat. Commun.">
        <title>Effector diversification within compartments of the Leptosphaeria maculans genome affected by Repeat-Induced Point mutations.</title>
        <authorList>
            <person name="Rouxel T."/>
            <person name="Grandaubert J."/>
            <person name="Hane J.K."/>
            <person name="Hoede C."/>
            <person name="van de Wouw A.P."/>
            <person name="Couloux A."/>
            <person name="Dominguez V."/>
            <person name="Anthouard V."/>
            <person name="Bally P."/>
            <person name="Bourras S."/>
            <person name="Cozijnsen A.J."/>
            <person name="Ciuffetti L.M."/>
            <person name="Degrave A."/>
            <person name="Dilmaghani A."/>
            <person name="Duret L."/>
            <person name="Fudal I."/>
            <person name="Goodwin S.B."/>
            <person name="Gout L."/>
            <person name="Glaser N."/>
            <person name="Linglin J."/>
            <person name="Kema G.H.J."/>
            <person name="Lapalu N."/>
            <person name="Lawrence C.B."/>
            <person name="May K."/>
            <person name="Meyer M."/>
            <person name="Ollivier B."/>
            <person name="Poulain J."/>
            <person name="Schoch C.L."/>
            <person name="Simon A."/>
            <person name="Spatafora J.W."/>
            <person name="Stachowiak A."/>
            <person name="Turgeon B.G."/>
            <person name="Tyler B.M."/>
            <person name="Vincent D."/>
            <person name="Weissenbach J."/>
            <person name="Amselem J."/>
            <person name="Quesneville H."/>
            <person name="Oliver R.P."/>
            <person name="Wincker P."/>
            <person name="Balesdent M.-H."/>
            <person name="Howlett B.J."/>
        </authorList>
    </citation>
    <scope>NUCLEOTIDE SEQUENCE [LARGE SCALE GENOMIC DNA]</scope>
    <source>
        <strain evidence="8">JN3 / isolate v23.1.3 / race Av1-4-5-6-7-8</strain>
    </source>
</reference>
<feature type="compositionally biased region" description="Basic and acidic residues" evidence="5">
    <location>
        <begin position="114"/>
        <end position="127"/>
    </location>
</feature>
<keyword evidence="8" id="KW-1185">Reference proteome</keyword>
<dbReference type="HOGENOM" id="CLU_1970950_0_0_1"/>
<dbReference type="GO" id="GO:0043161">
    <property type="term" value="P:proteasome-mediated ubiquitin-dependent protein catabolic process"/>
    <property type="evidence" value="ECO:0007669"/>
    <property type="project" value="TreeGrafter"/>
</dbReference>
<keyword evidence="2 4" id="KW-0863">Zinc-finger</keyword>
<proteinExistence type="predicted"/>
<dbReference type="InParanoid" id="E5A7L3"/>
<dbReference type="EMBL" id="FP929136">
    <property type="protein sequence ID" value="CBX99608.1"/>
    <property type="molecule type" value="Genomic_DNA"/>
</dbReference>
<keyword evidence="1" id="KW-0479">Metal-binding</keyword>
<dbReference type="VEuPathDB" id="FungiDB:LEMA_P088470.1"/>
<dbReference type="OrthoDB" id="2849579at2759"/>
<dbReference type="GO" id="GO:0012505">
    <property type="term" value="C:endomembrane system"/>
    <property type="evidence" value="ECO:0007669"/>
    <property type="project" value="TreeGrafter"/>
</dbReference>
<dbReference type="Gene3D" id="3.30.40.10">
    <property type="entry name" value="Zinc/RING finger domain, C3HC4 (zinc finger)"/>
    <property type="match status" value="1"/>
</dbReference>
<dbReference type="Proteomes" id="UP000002668">
    <property type="component" value="Genome"/>
</dbReference>
<keyword evidence="3" id="KW-0862">Zinc</keyword>
<evidence type="ECO:0000313" key="7">
    <source>
        <dbReference type="EMBL" id="CBX99608.1"/>
    </source>
</evidence>
<dbReference type="InterPro" id="IPR050731">
    <property type="entry name" value="HRD1_E3_ubiq-ligases"/>
</dbReference>
<dbReference type="PANTHER" id="PTHR22763">
    <property type="entry name" value="RING ZINC FINGER PROTEIN"/>
    <property type="match status" value="1"/>
</dbReference>
<feature type="domain" description="RING-type" evidence="6">
    <location>
        <begin position="25"/>
        <end position="70"/>
    </location>
</feature>
<protein>
    <recommendedName>
        <fullName evidence="6">RING-type domain-containing protein</fullName>
    </recommendedName>
</protein>
<organism evidence="7 8">
    <name type="scientific">Leptosphaeria maculans (strain JN3 / isolate v23.1.3 / race Av1-4-5-6-7-8)</name>
    <name type="common">Blackleg fungus</name>
    <name type="synonym">Phoma lingam</name>
    <dbReference type="NCBI Taxonomy" id="985895"/>
    <lineage>
        <taxon>Eukaryota</taxon>
        <taxon>Fungi</taxon>
        <taxon>Dikarya</taxon>
        <taxon>Ascomycota</taxon>
        <taxon>Pezizomycotina</taxon>
        <taxon>Dothideomycetes</taxon>
        <taxon>Pleosporomycetidae</taxon>
        <taxon>Pleosporales</taxon>
        <taxon>Pleosporineae</taxon>
        <taxon>Leptosphaeriaceae</taxon>
        <taxon>Plenodomus</taxon>
        <taxon>Plenodomus lingam/Leptosphaeria maculans species complex</taxon>
    </lineage>
</organism>
<evidence type="ECO:0000256" key="1">
    <source>
        <dbReference type="ARBA" id="ARBA00022723"/>
    </source>
</evidence>
<sequence>MSITTNSETFGSLPFDHFKGSEEPCPICYERTSGAIISTTCGHVFHLGCLNTWFDQQDECCRDCTCPYCRTTVFEASLFLEDITDYHVRERSNLELWWNVEPPQVTDTVVSEPSRSEAGREHEGMST</sequence>
<dbReference type="SUPFAM" id="SSF57850">
    <property type="entry name" value="RING/U-box"/>
    <property type="match status" value="1"/>
</dbReference>
<evidence type="ECO:0000259" key="6">
    <source>
        <dbReference type="PROSITE" id="PS50089"/>
    </source>
</evidence>
<evidence type="ECO:0000313" key="8">
    <source>
        <dbReference type="Proteomes" id="UP000002668"/>
    </source>
</evidence>
<dbReference type="AlphaFoldDB" id="E5A7L3"/>
<dbReference type="GO" id="GO:0061630">
    <property type="term" value="F:ubiquitin protein ligase activity"/>
    <property type="evidence" value="ECO:0007669"/>
    <property type="project" value="TreeGrafter"/>
</dbReference>
<dbReference type="Pfam" id="PF13639">
    <property type="entry name" value="zf-RING_2"/>
    <property type="match status" value="1"/>
</dbReference>
<evidence type="ECO:0000256" key="2">
    <source>
        <dbReference type="ARBA" id="ARBA00022771"/>
    </source>
</evidence>
<dbReference type="PROSITE" id="PS50089">
    <property type="entry name" value="ZF_RING_2"/>
    <property type="match status" value="1"/>
</dbReference>
<dbReference type="STRING" id="985895.E5A7L3"/>
<evidence type="ECO:0000256" key="5">
    <source>
        <dbReference type="SAM" id="MobiDB-lite"/>
    </source>
</evidence>
<gene>
    <name evidence="7" type="ORF">LEMA_P088470.1</name>
</gene>
<dbReference type="InterPro" id="IPR013083">
    <property type="entry name" value="Znf_RING/FYVE/PHD"/>
</dbReference>
<evidence type="ECO:0000256" key="4">
    <source>
        <dbReference type="PROSITE-ProRule" id="PRU00175"/>
    </source>
</evidence>
<name>E5A7L3_LEPMJ</name>
<dbReference type="SMART" id="SM00184">
    <property type="entry name" value="RING"/>
    <property type="match status" value="1"/>
</dbReference>
<dbReference type="InterPro" id="IPR001841">
    <property type="entry name" value="Znf_RING"/>
</dbReference>